<organism evidence="1 2">
    <name type="scientific">Novipirellula caenicola</name>
    <dbReference type="NCBI Taxonomy" id="1536901"/>
    <lineage>
        <taxon>Bacteria</taxon>
        <taxon>Pseudomonadati</taxon>
        <taxon>Planctomycetota</taxon>
        <taxon>Planctomycetia</taxon>
        <taxon>Pirellulales</taxon>
        <taxon>Pirellulaceae</taxon>
        <taxon>Novipirellula</taxon>
    </lineage>
</organism>
<evidence type="ECO:0000313" key="2">
    <source>
        <dbReference type="Proteomes" id="UP001416858"/>
    </source>
</evidence>
<sequence>MASRSGTRQRLVNLLSRDASAAGSHARPGALRPTAHRCDLHLDQINKLSRVSSNAIRFPPPQATESLGDFRHGFPPPKQKKQSMKAASIHELKKSLANLDRDELLDACVRLAKYKVDNKELLTYLLMHADDELGYADAVCDEIDQQLPAAHTIHKKTMRKIVRWMDKYIRYSGNKETELRIRIHFCRQFVERKIRFRSCRVSANMYATQLKKIDKAMEKLHPDLQFDFRYQMQGLDAHLG</sequence>
<keyword evidence="2" id="KW-1185">Reference proteome</keyword>
<comment type="caution">
    <text evidence="1">The sequence shown here is derived from an EMBL/GenBank/DDBJ whole genome shotgun (WGS) entry which is preliminary data.</text>
</comment>
<dbReference type="EMBL" id="BAABRO010000001">
    <property type="protein sequence ID" value="GAA5504712.1"/>
    <property type="molecule type" value="Genomic_DNA"/>
</dbReference>
<protein>
    <submittedName>
        <fullName evidence="1">Uncharacterized protein</fullName>
    </submittedName>
</protein>
<proteinExistence type="predicted"/>
<evidence type="ECO:0000313" key="1">
    <source>
        <dbReference type="EMBL" id="GAA5504712.1"/>
    </source>
</evidence>
<reference evidence="1 2" key="1">
    <citation type="submission" date="2024-02" db="EMBL/GenBank/DDBJ databases">
        <title>Rhodopirellula caenicola NBRC 110016.</title>
        <authorList>
            <person name="Ichikawa N."/>
            <person name="Katano-Makiyama Y."/>
            <person name="Hidaka K."/>
        </authorList>
    </citation>
    <scope>NUCLEOTIDE SEQUENCE [LARGE SCALE GENOMIC DNA]</scope>
    <source>
        <strain evidence="1 2">NBRC 110016</strain>
    </source>
</reference>
<gene>
    <name evidence="1" type="ORF">Rcae01_00151</name>
</gene>
<dbReference type="Proteomes" id="UP001416858">
    <property type="component" value="Unassembled WGS sequence"/>
</dbReference>
<accession>A0ABP9VLZ7</accession>
<name>A0ABP9VLZ7_9BACT</name>